<dbReference type="GO" id="GO:0001727">
    <property type="term" value="F:lipid kinase activity"/>
    <property type="evidence" value="ECO:0007669"/>
    <property type="project" value="TreeGrafter"/>
</dbReference>
<dbReference type="Pfam" id="PF00781">
    <property type="entry name" value="DAGK_cat"/>
    <property type="match status" value="1"/>
</dbReference>
<keyword evidence="9" id="KW-1185">Reference proteome</keyword>
<dbReference type="InterPro" id="IPR045540">
    <property type="entry name" value="YegS/DAGK_C"/>
</dbReference>
<dbReference type="PROSITE" id="PS50146">
    <property type="entry name" value="DAGK"/>
    <property type="match status" value="1"/>
</dbReference>
<dbReference type="AlphaFoldDB" id="A0A068S4Q9"/>
<dbReference type="Gene3D" id="2.60.200.40">
    <property type="match status" value="1"/>
</dbReference>
<proteinExistence type="predicted"/>
<keyword evidence="2" id="KW-0547">Nucleotide-binding</keyword>
<dbReference type="InterPro" id="IPR017438">
    <property type="entry name" value="ATP-NAD_kinase_N"/>
</dbReference>
<evidence type="ECO:0000256" key="2">
    <source>
        <dbReference type="ARBA" id="ARBA00022741"/>
    </source>
</evidence>
<dbReference type="PANTHER" id="PTHR12358">
    <property type="entry name" value="SPHINGOSINE KINASE"/>
    <property type="match status" value="1"/>
</dbReference>
<evidence type="ECO:0000256" key="5">
    <source>
        <dbReference type="SAM" id="Coils"/>
    </source>
</evidence>
<name>A0A068S4Q9_9FUNG</name>
<keyword evidence="5" id="KW-0175">Coiled coil</keyword>
<dbReference type="SUPFAM" id="SSF111331">
    <property type="entry name" value="NAD kinase/diacylglycerol kinase-like"/>
    <property type="match status" value="1"/>
</dbReference>
<evidence type="ECO:0000256" key="3">
    <source>
        <dbReference type="ARBA" id="ARBA00022777"/>
    </source>
</evidence>
<dbReference type="GO" id="GO:0016020">
    <property type="term" value="C:membrane"/>
    <property type="evidence" value="ECO:0007669"/>
    <property type="project" value="TreeGrafter"/>
</dbReference>
<dbReference type="EMBL" id="CBTN010000041">
    <property type="protein sequence ID" value="CDH56827.1"/>
    <property type="molecule type" value="Genomic_DNA"/>
</dbReference>
<dbReference type="GO" id="GO:0005737">
    <property type="term" value="C:cytoplasm"/>
    <property type="evidence" value="ECO:0007669"/>
    <property type="project" value="TreeGrafter"/>
</dbReference>
<dbReference type="OrthoDB" id="3853857at2759"/>
<sequence length="761" mass="84514">MNLFGKAKSKTSAKDAIYKLRETLDMLEKRQAFLEAKANNELKTAKVNATKNRRVALLALKRKKAYETNIEKINGARMTIETQMMAIENANVNLETMGAMRAGAEAMKNIHGSMDINKVDTTMDDIRDQMDIANEISDAISRPVGMGEELDEDELLNELEELEQEELDAKMLDTPAPAVITPDVPVHKPSKGSVSEDEEEKELKALQASMSDMIVPQSHFQNVTPFLCPMLHQLKLPNGPNTITLTYDGLGLRVEGAVDVEQKGSRRTLSDLTLLPIAKVNVLNVVLDSSQRVLRIHALVPRKQAVPDSPLDLCIFSCPVDQSKVSEAQHFIQSVIDHVYQDAKHEKRLKVLINPFGGQGLARKIFREKVAPVFESARCKVDVQETEYQGHAVEIAKELDIDAYDAMVTVSGDGVIHEVINGFCQRPDARLALKKVPMGVIPGGTGNALSICMLGEKLGFDAVHTARQVIKGTPMALDLCSVTYDDHRYMSFLSHNYGITSYADLATENLRWMGDARTILGLLQQIFTGQTYSVEAAIQVVEATKDKIKSNFANEDKLNATTEQGDGPIQDTIPPLSEPVPDDWTTIKGDISLFLTSKTPWLARGMLSHPCAVPNDGLLDLLLVRDNHSMFAKLDMFGKVESGHHIDSDAVEYYKVRAFRIKPIPKPGKKAYVAIDGEHAPAKEFQVEVHPGLAYALSLYPSYENTRSWRPSNMQSTSDSSFKNKLRAFKNKIHNTVAYILSIIRHYFGGIGRVFQRSSTR</sequence>
<evidence type="ECO:0000313" key="9">
    <source>
        <dbReference type="Proteomes" id="UP000027586"/>
    </source>
</evidence>
<feature type="region of interest" description="Disordered" evidence="6">
    <location>
        <begin position="177"/>
        <end position="198"/>
    </location>
</feature>
<evidence type="ECO:0000259" key="7">
    <source>
        <dbReference type="PROSITE" id="PS50146"/>
    </source>
</evidence>
<dbReference type="InterPro" id="IPR001206">
    <property type="entry name" value="Diacylglycerol_kinase_cat_dom"/>
</dbReference>
<feature type="coiled-coil region" evidence="5">
    <location>
        <begin position="145"/>
        <end position="172"/>
    </location>
</feature>
<dbReference type="Gene3D" id="3.40.50.10330">
    <property type="entry name" value="Probable inorganic polyphosphate/atp-NAD kinase, domain 1"/>
    <property type="match status" value="1"/>
</dbReference>
<dbReference type="GO" id="GO:0007034">
    <property type="term" value="P:vacuolar transport"/>
    <property type="evidence" value="ECO:0007669"/>
    <property type="project" value="InterPro"/>
</dbReference>
<dbReference type="Pfam" id="PF19279">
    <property type="entry name" value="YegS_C"/>
    <property type="match status" value="1"/>
</dbReference>
<dbReference type="GO" id="GO:0046512">
    <property type="term" value="P:sphingosine biosynthetic process"/>
    <property type="evidence" value="ECO:0007669"/>
    <property type="project" value="TreeGrafter"/>
</dbReference>
<keyword evidence="3 8" id="KW-0418">Kinase</keyword>
<dbReference type="Proteomes" id="UP000027586">
    <property type="component" value="Unassembled WGS sequence"/>
</dbReference>
<dbReference type="STRING" id="1263082.A0A068S4Q9"/>
<dbReference type="Gene3D" id="1.10.287.1060">
    <property type="entry name" value="ESAT-6-like"/>
    <property type="match status" value="1"/>
</dbReference>
<reference evidence="8" key="1">
    <citation type="submission" date="2013-08" db="EMBL/GenBank/DDBJ databases">
        <title>Gene expansion shapes genome architecture in the human pathogen Lichtheimia corymbifera: an evolutionary genomics analysis in the ancient terrestrial Mucorales (Mucoromycotina).</title>
        <authorList>
            <person name="Schwartze V.U."/>
            <person name="Winter S."/>
            <person name="Shelest E."/>
            <person name="Marcet-Houben M."/>
            <person name="Horn F."/>
            <person name="Wehner S."/>
            <person name="Hoffmann K."/>
            <person name="Riege K."/>
            <person name="Sammeth M."/>
            <person name="Nowrousian M."/>
            <person name="Valiante V."/>
            <person name="Linde J."/>
            <person name="Jacobsen I.D."/>
            <person name="Marz M."/>
            <person name="Brakhage A.A."/>
            <person name="Gabaldon T."/>
            <person name="Bocker S."/>
            <person name="Voigt K."/>
        </authorList>
    </citation>
    <scope>NUCLEOTIDE SEQUENCE [LARGE SCALE GENOMIC DNA]</scope>
    <source>
        <strain evidence="8">FSU 9682</strain>
    </source>
</reference>
<dbReference type="InterPro" id="IPR050187">
    <property type="entry name" value="Lipid_Phosphate_FormReg"/>
</dbReference>
<feature type="domain" description="DAGKc" evidence="7">
    <location>
        <begin position="344"/>
        <end position="486"/>
    </location>
</feature>
<evidence type="ECO:0000256" key="4">
    <source>
        <dbReference type="ARBA" id="ARBA00022840"/>
    </source>
</evidence>
<organism evidence="8 9">
    <name type="scientific">Lichtheimia corymbifera JMRC:FSU:9682</name>
    <dbReference type="NCBI Taxonomy" id="1263082"/>
    <lineage>
        <taxon>Eukaryota</taxon>
        <taxon>Fungi</taxon>
        <taxon>Fungi incertae sedis</taxon>
        <taxon>Mucoromycota</taxon>
        <taxon>Mucoromycotina</taxon>
        <taxon>Mucoromycetes</taxon>
        <taxon>Mucorales</taxon>
        <taxon>Lichtheimiaceae</taxon>
        <taxon>Lichtheimia</taxon>
    </lineage>
</organism>
<protein>
    <submittedName>
        <fullName evidence="8">Sphingosine kinase</fullName>
    </submittedName>
</protein>
<evidence type="ECO:0000256" key="6">
    <source>
        <dbReference type="SAM" id="MobiDB-lite"/>
    </source>
</evidence>
<dbReference type="Gene3D" id="6.10.250.1710">
    <property type="match status" value="1"/>
</dbReference>
<keyword evidence="1" id="KW-0808">Transferase</keyword>
<dbReference type="InterPro" id="IPR016064">
    <property type="entry name" value="NAD/diacylglycerol_kinase_sf"/>
</dbReference>
<comment type="caution">
    <text evidence="8">The sequence shown here is derived from an EMBL/GenBank/DDBJ whole genome shotgun (WGS) entry which is preliminary data.</text>
</comment>
<feature type="coiled-coil region" evidence="5">
    <location>
        <begin position="17"/>
        <end position="44"/>
    </location>
</feature>
<dbReference type="SMART" id="SM00046">
    <property type="entry name" value="DAGKc"/>
    <property type="match status" value="1"/>
</dbReference>
<dbReference type="GO" id="GO:0005524">
    <property type="term" value="F:ATP binding"/>
    <property type="evidence" value="ECO:0007669"/>
    <property type="project" value="UniProtKB-KW"/>
</dbReference>
<dbReference type="PANTHER" id="PTHR12358:SF31">
    <property type="entry name" value="ACYLGLYCEROL KINASE, MITOCHONDRIAL"/>
    <property type="match status" value="1"/>
</dbReference>
<gene>
    <name evidence="8" type="ORF">LCOR_07834.1</name>
</gene>
<evidence type="ECO:0000256" key="1">
    <source>
        <dbReference type="ARBA" id="ARBA00022679"/>
    </source>
</evidence>
<accession>A0A068S4Q9</accession>
<evidence type="ECO:0000313" key="8">
    <source>
        <dbReference type="EMBL" id="CDH56827.1"/>
    </source>
</evidence>
<dbReference type="Pfam" id="PF03357">
    <property type="entry name" value="Snf7"/>
    <property type="match status" value="1"/>
</dbReference>
<keyword evidence="4" id="KW-0067">ATP-binding</keyword>
<dbReference type="VEuPathDB" id="FungiDB:LCOR_07834.1"/>
<dbReference type="InterPro" id="IPR005024">
    <property type="entry name" value="Snf7_fam"/>
</dbReference>